<keyword evidence="1" id="KW-0732">Signal</keyword>
<dbReference type="KEGG" id="app:CAP2UW1_2439"/>
<dbReference type="InterPro" id="IPR036465">
    <property type="entry name" value="vWFA_dom_sf"/>
</dbReference>
<evidence type="ECO:0000256" key="1">
    <source>
        <dbReference type="SAM" id="SignalP"/>
    </source>
</evidence>
<organism evidence="2">
    <name type="scientific">Accumulibacter regalis</name>
    <dbReference type="NCBI Taxonomy" id="522306"/>
    <lineage>
        <taxon>Bacteria</taxon>
        <taxon>Pseudomonadati</taxon>
        <taxon>Pseudomonadota</taxon>
        <taxon>Betaproteobacteria</taxon>
        <taxon>Candidatus Accumulibacter</taxon>
    </lineage>
</organism>
<dbReference type="Pfam" id="PF06707">
    <property type="entry name" value="DUF1194"/>
    <property type="match status" value="1"/>
</dbReference>
<protein>
    <submittedName>
        <fullName evidence="2">Uncharacterized protein</fullName>
    </submittedName>
</protein>
<dbReference type="InterPro" id="IPR013424">
    <property type="entry name" value="Ice-binding_C"/>
</dbReference>
<reference evidence="2" key="1">
    <citation type="submission" date="2009-08" db="EMBL/GenBank/DDBJ databases">
        <authorList>
            <consortium name="US DOE Joint Genome Institute"/>
            <person name="Lucas S."/>
            <person name="Copeland A."/>
            <person name="Lapidus A."/>
            <person name="Glavina del Rio T."/>
            <person name="Dalin E."/>
            <person name="Tice H."/>
            <person name="Bruce D."/>
            <person name="Barry K."/>
            <person name="Pitluck S."/>
            <person name="Lowry S."/>
            <person name="Larimer F."/>
            <person name="Land M."/>
            <person name="Hauser L."/>
            <person name="Kyrpides N."/>
            <person name="Ivanova N."/>
            <person name="McMahon K.D."/>
            <person name="Hugenholtz P."/>
        </authorList>
    </citation>
    <scope>NUCLEOTIDE SEQUENCE</scope>
    <source>
        <strain evidence="2">UW-1</strain>
    </source>
</reference>
<gene>
    <name evidence="2" type="ordered locus">CAP2UW1_2439</name>
</gene>
<dbReference type="SUPFAM" id="SSF53300">
    <property type="entry name" value="vWA-like"/>
    <property type="match status" value="1"/>
</dbReference>
<accession>C7RR47</accession>
<dbReference type="OrthoDB" id="8545292at2"/>
<dbReference type="AlphaFoldDB" id="C7RR47"/>
<dbReference type="NCBIfam" id="TIGR02595">
    <property type="entry name" value="PEP_CTERM"/>
    <property type="match status" value="1"/>
</dbReference>
<dbReference type="InterPro" id="IPR010607">
    <property type="entry name" value="DUF1194"/>
</dbReference>
<feature type="chain" id="PRO_5002981762" evidence="1">
    <location>
        <begin position="25"/>
        <end position="269"/>
    </location>
</feature>
<dbReference type="eggNOG" id="COG1938">
    <property type="taxonomic scope" value="Bacteria"/>
</dbReference>
<evidence type="ECO:0000313" key="2">
    <source>
        <dbReference type="EMBL" id="ACV35728.1"/>
    </source>
</evidence>
<name>C7RR47_ACCRE</name>
<dbReference type="HOGENOM" id="CLU_064451_0_1_4"/>
<dbReference type="EMBL" id="CP001715">
    <property type="protein sequence ID" value="ACV35728.1"/>
    <property type="molecule type" value="Genomic_DNA"/>
</dbReference>
<sequence precursor="true">MMKKLLSGCSLAMAVMLSAPAAQAVPVDLELILATDTSGSVDGTDFALRRSGVEAAFRSAAVISAIEGGAIGSIAVALWDFGTGVGVAVDWFRISNATEANAFADAVAAAGRLDGGGDGQANMLRQALISVNGNGFEGTRKVVDINSEGVQSGEGCVFNSPDCAAVRGARDAFLAGGGTAVNAIWMNDRDFFGLDASDAVNAFEYGTTSVIGGTGAFQVFAETNADFVSAIQNKLIREITPVPEPATLLLASLGLMGVAFAGRRRSAKA</sequence>
<reference evidence="2" key="2">
    <citation type="submission" date="2009-09" db="EMBL/GenBank/DDBJ databases">
        <title>Complete sequence of chromosome of Candidatus Accumulibacter phosphatis clade IIA str. UW-1.</title>
        <authorList>
            <consortium name="US DOE Joint Genome Institute"/>
            <person name="Martin H.G."/>
            <person name="Ivanova N."/>
            <person name="Kunin V."/>
            <person name="Warnecke F."/>
            <person name="Barry K."/>
            <person name="He S."/>
            <person name="Salamov A."/>
            <person name="Szeto E."/>
            <person name="Dalin E."/>
            <person name="Pangilinan J.L."/>
            <person name="Lapidus A."/>
            <person name="Lowry S."/>
            <person name="Kyrpides N.C."/>
            <person name="McMahon K.D."/>
            <person name="Hugenholtz P."/>
        </authorList>
    </citation>
    <scope>NUCLEOTIDE SEQUENCE [LARGE SCALE GENOMIC DNA]</scope>
    <source>
        <strain evidence="2">UW-1</strain>
    </source>
</reference>
<dbReference type="STRING" id="522306.CAP2UW1_2439"/>
<proteinExistence type="predicted"/>
<feature type="signal peptide" evidence="1">
    <location>
        <begin position="1"/>
        <end position="24"/>
    </location>
</feature>